<evidence type="ECO:0000313" key="4">
    <source>
        <dbReference type="Proteomes" id="UP001615550"/>
    </source>
</evidence>
<accession>A0ABW8D393</accession>
<keyword evidence="1" id="KW-1133">Transmembrane helix</keyword>
<sequence length="1020" mass="116888">MNTPVFYLPTQMLYQKPDFTKHDEAMKTYLHAQFGKEYLNEQTPISEKWDKLMGAFKTQVPAEYKQLFESFQERRKQVVDNNRFNLSLTDVLVLFENFYFLYNGDMPDFCIPKSTQPKFLEGLKRAMGYGVCEPGIVTELNTHLRKYRSDTNWILVELHEQRCNIIQRIADEYNTINTVAESLSIHTVMHMFSLAKNKSLGVENEREIEDAYAYLSQPQSMTAYFESVYEEYFTQYEANVINNLAEYALFNMRIDPLAELDLTDWDNNALVLTEEKTNSLYPKLGEFFALYFALDDRQSIVEYDATLSIFKKSEVLAQLKKLVEEKLKQENFLVNFNDLTKENVAGYELRLPTGISVEVLCTLSEMLQNAQDNPQQIRRILTEKRKLIEKYPYLIANSVLANPKLWRYLPGTLRNNSDFLDSLIGKINFACDEMIQKGTMEQADSLIDLLIMMSKPTSDLLSGCSSSIFLNNREIALRLVTKNGIIYKYLSSALQESQEIMDAALLQNPEVSKYFPANRQLQLNSNVAKLINVEAQFYQNWENNSLLEIMDKSENVLRLLETEFLSQPTLTQLAQPLSPSELLWIMNARRQKGLPNLPELTEEGLNQFIEALGLTGNKWEPNYLAFKHRTTKNSQNLNQSAPFNHTYKHVIATRCVVRSNQWLSAFFAFQKQIPVYHKPFSGLEEVWEQLKLTGHIASSFLKSISETLIVLGTLGLNYAITLLPPLIDFYFTPYIELIINGAAAYTGGLFLLSMLQLYVGSVMINNWLGNSENELVNIVLFITALLIPSSFITWMLTLEMAYIGCYLLATVIAASSSIFGTQWSLAEINTLASTALDHWLFPYYYIIISSFQTVGYFVNLMVECPRHFFAMTIPWITRTLASCFNADHSAIGEDLLKIKVENSISRLLESDSVSANVKGSILESIWQKINQDVQHSNGTLTFEIALNRKYTLTTDNHTCEKSFIDVAEMRRSDKEGFNLHTPQTRYSFFGIQSKTSTASNLKEYAIENGDIDEPPTLVFV</sequence>
<dbReference type="EMBL" id="JBGORX010000001">
    <property type="protein sequence ID" value="MFJ1267162.1"/>
    <property type="molecule type" value="Genomic_DNA"/>
</dbReference>
<evidence type="ECO:0000256" key="1">
    <source>
        <dbReference type="SAM" id="Phobius"/>
    </source>
</evidence>
<comment type="caution">
    <text evidence="3">The sequence shown here is derived from an EMBL/GenBank/DDBJ whole genome shotgun (WGS) entry which is preliminary data.</text>
</comment>
<dbReference type="RefSeq" id="WP_400185713.1">
    <property type="nucleotide sequence ID" value="NZ_JBGORX010000001.1"/>
</dbReference>
<evidence type="ECO:0000259" key="2">
    <source>
        <dbReference type="Pfam" id="PF13475"/>
    </source>
</evidence>
<feature type="transmembrane region" description="Helical" evidence="1">
    <location>
        <begin position="843"/>
        <end position="862"/>
    </location>
</feature>
<feature type="transmembrane region" description="Helical" evidence="1">
    <location>
        <begin position="803"/>
        <end position="823"/>
    </location>
</feature>
<name>A0ABW8D393_9GAMM</name>
<keyword evidence="1" id="KW-0812">Transmembrane</keyword>
<feature type="transmembrane region" description="Helical" evidence="1">
    <location>
        <begin position="708"/>
        <end position="731"/>
    </location>
</feature>
<reference evidence="3 4" key="1">
    <citation type="submission" date="2024-08" db="EMBL/GenBank/DDBJ databases">
        <title>Draft Genome Sequence of Legionella lytica strain DSB2004, Isolated From a Fire Sprinkler System.</title>
        <authorList>
            <person name="Everhart A.D."/>
            <person name="Kidane D.T."/>
            <person name="Farone A.L."/>
            <person name="Farone M.B."/>
        </authorList>
    </citation>
    <scope>NUCLEOTIDE SEQUENCE [LARGE SCALE GENOMIC DNA]</scope>
    <source>
        <strain evidence="3 4">DSB2004</strain>
    </source>
</reference>
<gene>
    <name evidence="3" type="ORF">ACD661_01185</name>
</gene>
<dbReference type="Proteomes" id="UP001615550">
    <property type="component" value="Unassembled WGS sequence"/>
</dbReference>
<dbReference type="Pfam" id="PF13475">
    <property type="entry name" value="DUF4116"/>
    <property type="match status" value="1"/>
</dbReference>
<proteinExistence type="predicted"/>
<feature type="transmembrane region" description="Helical" evidence="1">
    <location>
        <begin position="776"/>
        <end position="796"/>
    </location>
</feature>
<evidence type="ECO:0000313" key="3">
    <source>
        <dbReference type="EMBL" id="MFJ1267162.1"/>
    </source>
</evidence>
<feature type="domain" description="DUF4116" evidence="2">
    <location>
        <begin position="472"/>
        <end position="516"/>
    </location>
</feature>
<dbReference type="InterPro" id="IPR025197">
    <property type="entry name" value="DUF4116"/>
</dbReference>
<organism evidence="3 4">
    <name type="scientific">Legionella lytica</name>
    <dbReference type="NCBI Taxonomy" id="96232"/>
    <lineage>
        <taxon>Bacteria</taxon>
        <taxon>Pseudomonadati</taxon>
        <taxon>Pseudomonadota</taxon>
        <taxon>Gammaproteobacteria</taxon>
        <taxon>Legionellales</taxon>
        <taxon>Legionellaceae</taxon>
        <taxon>Legionella</taxon>
    </lineage>
</organism>
<keyword evidence="1" id="KW-0472">Membrane</keyword>
<protein>
    <submittedName>
        <fullName evidence="3">DUF4116 domain-containing protein</fullName>
    </submittedName>
</protein>
<keyword evidence="4" id="KW-1185">Reference proteome</keyword>
<feature type="transmembrane region" description="Helical" evidence="1">
    <location>
        <begin position="743"/>
        <end position="764"/>
    </location>
</feature>